<feature type="domain" description="DhaL" evidence="9">
    <location>
        <begin position="6"/>
        <end position="201"/>
    </location>
</feature>
<comment type="subunit">
    <text evidence="7">Homodimer. The dihydroxyacetone kinase complex is composed of a homodimer of DhaM, a homodimer of DhaK and the subunit DhaL.</text>
</comment>
<evidence type="ECO:0000256" key="4">
    <source>
        <dbReference type="ARBA" id="ARBA00022679"/>
    </source>
</evidence>
<dbReference type="Proteomes" id="UP000538292">
    <property type="component" value="Unassembled WGS sequence"/>
</dbReference>
<proteinExistence type="predicted"/>
<evidence type="ECO:0000256" key="2">
    <source>
        <dbReference type="ARBA" id="ARBA00004745"/>
    </source>
</evidence>
<evidence type="ECO:0000256" key="6">
    <source>
        <dbReference type="ARBA" id="ARBA00022798"/>
    </source>
</evidence>
<dbReference type="InterPro" id="IPR050861">
    <property type="entry name" value="Dihydroxyacetone_Kinase"/>
</dbReference>
<evidence type="ECO:0000313" key="11">
    <source>
        <dbReference type="Proteomes" id="UP000538292"/>
    </source>
</evidence>
<dbReference type="NCBIfam" id="TIGR02365">
    <property type="entry name" value="dha_L_ycgS"/>
    <property type="match status" value="1"/>
</dbReference>
<evidence type="ECO:0000256" key="3">
    <source>
        <dbReference type="ARBA" id="ARBA00012095"/>
    </source>
</evidence>
<evidence type="ECO:0000256" key="8">
    <source>
        <dbReference type="ARBA" id="ARBA00055771"/>
    </source>
</evidence>
<dbReference type="AlphaFoldDB" id="A0A7W1XV36"/>
<dbReference type="Pfam" id="PF02734">
    <property type="entry name" value="Dak2"/>
    <property type="match status" value="1"/>
</dbReference>
<evidence type="ECO:0000259" key="9">
    <source>
        <dbReference type="PROSITE" id="PS51480"/>
    </source>
</evidence>
<comment type="caution">
    <text evidence="10">The sequence shown here is derived from an EMBL/GenBank/DDBJ whole genome shotgun (WGS) entry which is preliminary data.</text>
</comment>
<comment type="function">
    <text evidence="8">ADP-binding subunit of the dihydroxyacetone kinase, which is responsible for the phosphoenolpyruvate (PEP)-dependent phosphorylation of dihydroxyacetone. DhaL-ADP is converted to DhaL-ATP via a phosphoryl group transfer from DhaM and transmits it to dihydroxyacetone binds to DhaK.</text>
</comment>
<dbReference type="SMART" id="SM01120">
    <property type="entry name" value="Dak2"/>
    <property type="match status" value="1"/>
</dbReference>
<dbReference type="PANTHER" id="PTHR28629">
    <property type="entry name" value="TRIOKINASE/FMN CYCLASE"/>
    <property type="match status" value="1"/>
</dbReference>
<dbReference type="GO" id="GO:0004371">
    <property type="term" value="F:glycerone kinase activity"/>
    <property type="evidence" value="ECO:0007669"/>
    <property type="project" value="InterPro"/>
</dbReference>
<evidence type="ECO:0000256" key="7">
    <source>
        <dbReference type="ARBA" id="ARBA00046577"/>
    </source>
</evidence>
<dbReference type="EMBL" id="JACEOL010000066">
    <property type="protein sequence ID" value="MBA4603748.1"/>
    <property type="molecule type" value="Genomic_DNA"/>
</dbReference>
<name>A0A7W1XV36_9BACL</name>
<keyword evidence="6" id="KW-0319">Glycerol metabolism</keyword>
<dbReference type="GO" id="GO:0005829">
    <property type="term" value="C:cytosol"/>
    <property type="evidence" value="ECO:0007669"/>
    <property type="project" value="TreeGrafter"/>
</dbReference>
<keyword evidence="4" id="KW-0808">Transferase</keyword>
<accession>A0A7W1XV36</accession>
<gene>
    <name evidence="10" type="primary">dhaL</name>
    <name evidence="10" type="ORF">H2C83_15880</name>
</gene>
<evidence type="ECO:0000313" key="10">
    <source>
        <dbReference type="EMBL" id="MBA4603748.1"/>
    </source>
</evidence>
<protein>
    <recommendedName>
        <fullName evidence="3">phosphoenolpyruvate--glycerone phosphotransferase</fullName>
        <ecNumber evidence="3">2.7.1.121</ecNumber>
    </recommendedName>
</protein>
<organism evidence="10 11">
    <name type="scientific">Thermoactinomyces mirandus</name>
    <dbReference type="NCBI Taxonomy" id="2756294"/>
    <lineage>
        <taxon>Bacteria</taxon>
        <taxon>Bacillati</taxon>
        <taxon>Bacillota</taxon>
        <taxon>Bacilli</taxon>
        <taxon>Bacillales</taxon>
        <taxon>Thermoactinomycetaceae</taxon>
        <taxon>Thermoactinomyces</taxon>
    </lineage>
</organism>
<dbReference type="FunFam" id="1.25.40.340:FF:000002">
    <property type="entry name" value="Dihydroxyacetone kinase, L subunit"/>
    <property type="match status" value="1"/>
</dbReference>
<keyword evidence="5 10" id="KW-0418">Kinase</keyword>
<dbReference type="InterPro" id="IPR012737">
    <property type="entry name" value="DhaK_L_YcgS"/>
</dbReference>
<dbReference type="SUPFAM" id="SSF101473">
    <property type="entry name" value="DhaL-like"/>
    <property type="match status" value="1"/>
</dbReference>
<dbReference type="RefSeq" id="WP_181742220.1">
    <property type="nucleotide sequence ID" value="NZ_JACEOL010000066.1"/>
</dbReference>
<dbReference type="Gene3D" id="1.25.40.340">
    <property type="match status" value="1"/>
</dbReference>
<keyword evidence="11" id="KW-1185">Reference proteome</keyword>
<evidence type="ECO:0000256" key="1">
    <source>
        <dbReference type="ARBA" id="ARBA00001113"/>
    </source>
</evidence>
<comment type="catalytic activity">
    <reaction evidence="1">
        <text>dihydroxyacetone + phosphoenolpyruvate = dihydroxyacetone phosphate + pyruvate</text>
        <dbReference type="Rhea" id="RHEA:18381"/>
        <dbReference type="ChEBI" id="CHEBI:15361"/>
        <dbReference type="ChEBI" id="CHEBI:16016"/>
        <dbReference type="ChEBI" id="CHEBI:57642"/>
        <dbReference type="ChEBI" id="CHEBI:58702"/>
        <dbReference type="EC" id="2.7.1.121"/>
    </reaction>
</comment>
<comment type="pathway">
    <text evidence="2">Polyol metabolism; glycerol degradation.</text>
</comment>
<dbReference type="GO" id="GO:0047324">
    <property type="term" value="F:phosphoenolpyruvate-glycerone phosphotransferase activity"/>
    <property type="evidence" value="ECO:0007669"/>
    <property type="project" value="UniProtKB-EC"/>
</dbReference>
<dbReference type="GO" id="GO:0019563">
    <property type="term" value="P:glycerol catabolic process"/>
    <property type="evidence" value="ECO:0007669"/>
    <property type="project" value="TreeGrafter"/>
</dbReference>
<dbReference type="EC" id="2.7.1.121" evidence="3"/>
<dbReference type="InterPro" id="IPR004007">
    <property type="entry name" value="DhaL_dom"/>
</dbReference>
<dbReference type="PROSITE" id="PS51480">
    <property type="entry name" value="DHAL"/>
    <property type="match status" value="1"/>
</dbReference>
<reference evidence="10 11" key="1">
    <citation type="submission" date="2020-07" db="EMBL/GenBank/DDBJ databases">
        <title>Thermoactinomyces phylogeny.</title>
        <authorList>
            <person name="Dunlap C."/>
        </authorList>
    </citation>
    <scope>NUCLEOTIDE SEQUENCE [LARGE SCALE GENOMIC DNA]</scope>
    <source>
        <strain evidence="10 11">AMNI-1</strain>
    </source>
</reference>
<evidence type="ECO:0000256" key="5">
    <source>
        <dbReference type="ARBA" id="ARBA00022777"/>
    </source>
</evidence>
<dbReference type="InterPro" id="IPR036117">
    <property type="entry name" value="DhaL_dom_sf"/>
</dbReference>
<dbReference type="PANTHER" id="PTHR28629:SF4">
    <property type="entry name" value="TRIOKINASE_FMN CYCLASE"/>
    <property type="match status" value="1"/>
</dbReference>
<sequence>MDFTCGQIKSWLLNLSKLIQEKKEELSLYDQAIGDGDHGINLARGFKEVEQLLKETEDGDIGALFQRVSLALLSKVGGASGPLYGTAFLKMAAVCKGKKALSLQEWGLALTEALNGLKMRGKAEPGDKTMIDVWEPVVDYMVRAGQDLSWQKVKDIAVQSMEKTKELQARKGRASFLGERSIGHVDPGAVSSCYLFQTLADQLQKGE</sequence>